<keyword evidence="1" id="KW-0732">Signal</keyword>
<proteinExistence type="predicted"/>
<sequence length="133" mass="13818">MFRRRSLPLLAALLAPLPALAHLPAGSRGPNGGQVQDIGPYHGEMVAKDGELTLFLFDHNDRPVAAAGASGSAVLLAEGRQQTLPFTPRADGAALVATGEFRAAPGLRVVVQLVPGPGLTRAQARFTPADPPR</sequence>
<feature type="signal peptide" evidence="1">
    <location>
        <begin position="1"/>
        <end position="21"/>
    </location>
</feature>
<keyword evidence="3" id="KW-1185">Reference proteome</keyword>
<gene>
    <name evidence="2" type="ORF">R9Z33_17780</name>
</gene>
<protein>
    <submittedName>
        <fullName evidence="2">Uncharacterized protein</fullName>
    </submittedName>
</protein>
<organism evidence="2 3">
    <name type="scientific">Sediminicoccus rosea</name>
    <dbReference type="NCBI Taxonomy" id="1225128"/>
    <lineage>
        <taxon>Bacteria</taxon>
        <taxon>Pseudomonadati</taxon>
        <taxon>Pseudomonadota</taxon>
        <taxon>Alphaproteobacteria</taxon>
        <taxon>Acetobacterales</taxon>
        <taxon>Roseomonadaceae</taxon>
        <taxon>Sediminicoccus</taxon>
    </lineage>
</organism>
<accession>A0ABZ0PE87</accession>
<dbReference type="RefSeq" id="WP_318647906.1">
    <property type="nucleotide sequence ID" value="NZ_CP137852.1"/>
</dbReference>
<dbReference type="Proteomes" id="UP001305521">
    <property type="component" value="Chromosome"/>
</dbReference>
<evidence type="ECO:0000256" key="1">
    <source>
        <dbReference type="SAM" id="SignalP"/>
    </source>
</evidence>
<reference evidence="2 3" key="1">
    <citation type="submission" date="2023-11" db="EMBL/GenBank/DDBJ databases">
        <title>Arctic aerobic anoxygenic photoheterotroph Sediminicoccus rosea KRV36 adapts its photosynthesis to long days of polar summer.</title>
        <authorList>
            <person name="Tomasch J."/>
            <person name="Kopejtka K."/>
            <person name="Bily T."/>
            <person name="Gardiner A.T."/>
            <person name="Gardian Z."/>
            <person name="Shivaramu S."/>
            <person name="Koblizek M."/>
            <person name="Engelhardt F."/>
            <person name="Kaftan D."/>
        </authorList>
    </citation>
    <scope>NUCLEOTIDE SEQUENCE [LARGE SCALE GENOMIC DNA]</scope>
    <source>
        <strain evidence="2 3">R-30</strain>
    </source>
</reference>
<feature type="chain" id="PRO_5046960077" evidence="1">
    <location>
        <begin position="22"/>
        <end position="133"/>
    </location>
</feature>
<evidence type="ECO:0000313" key="3">
    <source>
        <dbReference type="Proteomes" id="UP001305521"/>
    </source>
</evidence>
<dbReference type="EMBL" id="CP137852">
    <property type="protein sequence ID" value="WPB83949.1"/>
    <property type="molecule type" value="Genomic_DNA"/>
</dbReference>
<evidence type="ECO:0000313" key="2">
    <source>
        <dbReference type="EMBL" id="WPB83949.1"/>
    </source>
</evidence>
<name>A0ABZ0PE87_9PROT</name>